<feature type="domain" description="Glycosyl-hydrolase 97 catalytic" evidence="7">
    <location>
        <begin position="313"/>
        <end position="465"/>
    </location>
</feature>
<dbReference type="Pfam" id="PF10566">
    <property type="entry name" value="Glyco_hydro_97"/>
    <property type="match status" value="1"/>
</dbReference>
<dbReference type="Pfam" id="PF14508">
    <property type="entry name" value="GH97_N"/>
    <property type="match status" value="1"/>
</dbReference>
<evidence type="ECO:0000256" key="1">
    <source>
        <dbReference type="ARBA" id="ARBA00001913"/>
    </source>
</evidence>
<reference evidence="10 11" key="1">
    <citation type="submission" date="2019-09" db="EMBL/GenBank/DDBJ databases">
        <title>Draft genome sequence of Ginsengibacter sp. BR5-29.</title>
        <authorList>
            <person name="Im W.-T."/>
        </authorList>
    </citation>
    <scope>NUCLEOTIDE SEQUENCE [LARGE SCALE GENOMIC DNA]</scope>
    <source>
        <strain evidence="10 11">BR5-29</strain>
    </source>
</reference>
<sequence>MKFLHFKLAICLVFITLGAFAQKNTTYQLASPDGKNIIKINAGKTLQWSVMNNSTEVIEPSAISMQLQTEVLGSDVKIISAKTEKVNRSFKAIDYIKDAVPDIYNQLTLNCRGNYGVIFRAYNDGVAYRFFTKKKGKIIVVNEAANFNFDKDYKCFVPFVRDFRGTEQYIQSFEALYTEKNISQFPKDTLGFLPMMIDLGNQKKAVLTEADLEDYPGMFVKVNDNTDKSLMGVYAPYPLEENQGGYKMLNTMVSKRANYIATVNGTRNFPWRVVIITNNDTALLNNDMVQKLASPSRIADPSWIKPGKVAWDWWNDWNISHVDFKAGINTETYKYYIDFAAANKLEYIILDEGWSNDLDLMEVSPKINLQEIIDYGKRKNVCVILWAGWYAVNSKMDSVFKKYGSMGVKGFKIDFMDRDDQKMVSSLYAIAKKAAENKMIIDYHGMYKPTGLQRTYPNVINFEGVKGMENVKWTPNDDVPRYDVTIPFIRMIAGPMDYTPGAMRNATKEIFRPINSMPMSQGTRCHQMAMYVVFEAPLQMLSDNPTAYMKEQECTDFIAKVPTVFDETVPLLANVGEYVAIAKRKKNVWYVGAMTNWNERDAEINLSFLENGNYEAEIFKDGVNADRDATDYKKEIIKVTSGDKIKIHLAPGGGWAARFTPLQ</sequence>
<evidence type="ECO:0000259" key="7">
    <source>
        <dbReference type="Pfam" id="PF10566"/>
    </source>
</evidence>
<evidence type="ECO:0000259" key="8">
    <source>
        <dbReference type="Pfam" id="PF14508"/>
    </source>
</evidence>
<evidence type="ECO:0000256" key="6">
    <source>
        <dbReference type="SAM" id="SignalP"/>
    </source>
</evidence>
<keyword evidence="5" id="KW-0326">Glycosidase</keyword>
<evidence type="ECO:0000313" key="11">
    <source>
        <dbReference type="Proteomes" id="UP000326903"/>
    </source>
</evidence>
<evidence type="ECO:0000256" key="4">
    <source>
        <dbReference type="ARBA" id="ARBA00022837"/>
    </source>
</evidence>
<feature type="chain" id="PRO_5023849317" evidence="6">
    <location>
        <begin position="22"/>
        <end position="663"/>
    </location>
</feature>
<dbReference type="GO" id="GO:0030246">
    <property type="term" value="F:carbohydrate binding"/>
    <property type="evidence" value="ECO:0007669"/>
    <property type="project" value="InterPro"/>
</dbReference>
<dbReference type="PANTHER" id="PTHR35803:SF2">
    <property type="entry name" value="RETAINING ALPHA-GALACTOSIDASE"/>
    <property type="match status" value="1"/>
</dbReference>
<dbReference type="InterPro" id="IPR013785">
    <property type="entry name" value="Aldolase_TIM"/>
</dbReference>
<evidence type="ECO:0000256" key="5">
    <source>
        <dbReference type="ARBA" id="ARBA00023295"/>
    </source>
</evidence>
<keyword evidence="3 10" id="KW-0378">Hydrolase</keyword>
<proteinExistence type="predicted"/>
<name>A0A5J5IEP6_9BACT</name>
<organism evidence="10 11">
    <name type="scientific">Ginsengibacter hankyongi</name>
    <dbReference type="NCBI Taxonomy" id="2607284"/>
    <lineage>
        <taxon>Bacteria</taxon>
        <taxon>Pseudomonadati</taxon>
        <taxon>Bacteroidota</taxon>
        <taxon>Chitinophagia</taxon>
        <taxon>Chitinophagales</taxon>
        <taxon>Chitinophagaceae</taxon>
        <taxon>Ginsengibacter</taxon>
    </lineage>
</organism>
<gene>
    <name evidence="10" type="ORF">FW778_13020</name>
</gene>
<dbReference type="GO" id="GO:0016798">
    <property type="term" value="F:hydrolase activity, acting on glycosyl bonds"/>
    <property type="evidence" value="ECO:0007669"/>
    <property type="project" value="UniProtKB-KW"/>
</dbReference>
<feature type="domain" description="Glycosyl-hydrolase 97 C-terminal oligomerisation" evidence="9">
    <location>
        <begin position="565"/>
        <end position="659"/>
    </location>
</feature>
<dbReference type="InterPro" id="IPR014718">
    <property type="entry name" value="GH-type_carb-bd"/>
</dbReference>
<protein>
    <submittedName>
        <fullName evidence="10">Glycoside hydrolase family 97 protein</fullName>
    </submittedName>
</protein>
<dbReference type="InterPro" id="IPR013780">
    <property type="entry name" value="Glyco_hydro_b"/>
</dbReference>
<dbReference type="Proteomes" id="UP000326903">
    <property type="component" value="Unassembled WGS sequence"/>
</dbReference>
<evidence type="ECO:0000256" key="2">
    <source>
        <dbReference type="ARBA" id="ARBA00011245"/>
    </source>
</evidence>
<dbReference type="EMBL" id="VYQF01000003">
    <property type="protein sequence ID" value="KAA9038478.1"/>
    <property type="molecule type" value="Genomic_DNA"/>
</dbReference>
<keyword evidence="4" id="KW-0106">Calcium</keyword>
<dbReference type="SUPFAM" id="SSF51445">
    <property type="entry name" value="(Trans)glycosidases"/>
    <property type="match status" value="1"/>
</dbReference>
<feature type="domain" description="Glycosyl-hydrolase 97 N-terminal" evidence="8">
    <location>
        <begin position="29"/>
        <end position="295"/>
    </location>
</feature>
<dbReference type="Gene3D" id="3.20.20.70">
    <property type="entry name" value="Aldolase class I"/>
    <property type="match status" value="1"/>
</dbReference>
<feature type="signal peptide" evidence="6">
    <location>
        <begin position="1"/>
        <end position="21"/>
    </location>
</feature>
<dbReference type="InterPro" id="IPR017853">
    <property type="entry name" value="GH"/>
</dbReference>
<evidence type="ECO:0000313" key="10">
    <source>
        <dbReference type="EMBL" id="KAA9038478.1"/>
    </source>
</evidence>
<dbReference type="InterPro" id="IPR029483">
    <property type="entry name" value="GH97_C"/>
</dbReference>
<evidence type="ECO:0000256" key="3">
    <source>
        <dbReference type="ARBA" id="ARBA00022801"/>
    </source>
</evidence>
<dbReference type="Gene3D" id="2.60.40.1180">
    <property type="entry name" value="Golgi alpha-mannosidase II"/>
    <property type="match status" value="1"/>
</dbReference>
<comment type="caution">
    <text evidence="10">The sequence shown here is derived from an EMBL/GenBank/DDBJ whole genome shotgun (WGS) entry which is preliminary data.</text>
</comment>
<comment type="subunit">
    <text evidence="2">Monomer.</text>
</comment>
<dbReference type="PANTHER" id="PTHR35803">
    <property type="entry name" value="GLUCAN 1,4-ALPHA-GLUCOSIDASE SUSB-RELATED"/>
    <property type="match status" value="1"/>
</dbReference>
<dbReference type="AlphaFoldDB" id="A0A5J5IEP6"/>
<accession>A0A5J5IEP6</accession>
<keyword evidence="11" id="KW-1185">Reference proteome</keyword>
<dbReference type="InterPro" id="IPR029486">
    <property type="entry name" value="GH97_N"/>
</dbReference>
<comment type="cofactor">
    <cofactor evidence="1">
        <name>Ca(2+)</name>
        <dbReference type="ChEBI" id="CHEBI:29108"/>
    </cofactor>
</comment>
<dbReference type="InterPro" id="IPR052720">
    <property type="entry name" value="Glycosyl_hydrolase_97"/>
</dbReference>
<dbReference type="Pfam" id="PF14509">
    <property type="entry name" value="GH97_C"/>
    <property type="match status" value="1"/>
</dbReference>
<dbReference type="Gene3D" id="2.70.98.10">
    <property type="match status" value="1"/>
</dbReference>
<dbReference type="RefSeq" id="WP_150415152.1">
    <property type="nucleotide sequence ID" value="NZ_VYQF01000003.1"/>
</dbReference>
<keyword evidence="6" id="KW-0732">Signal</keyword>
<evidence type="ECO:0000259" key="9">
    <source>
        <dbReference type="Pfam" id="PF14509"/>
    </source>
</evidence>
<dbReference type="InterPro" id="IPR019563">
    <property type="entry name" value="GH97_catalytic"/>
</dbReference>